<keyword evidence="5" id="KW-0547">Nucleotide-binding</keyword>
<dbReference type="EC" id="2.7.13.3" evidence="2"/>
<evidence type="ECO:0000313" key="12">
    <source>
        <dbReference type="Proteomes" id="UP000677152"/>
    </source>
</evidence>
<keyword evidence="6" id="KW-0418">Kinase</keyword>
<proteinExistence type="predicted"/>
<reference evidence="11" key="1">
    <citation type="submission" date="2021-04" db="EMBL/GenBank/DDBJ databases">
        <title>Genomic sequence of Actinosynnema pretiosum subsp. pretiosum ATCC 31280 (C-14919).</title>
        <authorList>
            <person name="Bai L."/>
            <person name="Wang X."/>
            <person name="Xiao Y."/>
        </authorList>
    </citation>
    <scope>NUCLEOTIDE SEQUENCE</scope>
    <source>
        <strain evidence="11">ATCC 31280</strain>
    </source>
</reference>
<dbReference type="GO" id="GO:0016020">
    <property type="term" value="C:membrane"/>
    <property type="evidence" value="ECO:0007669"/>
    <property type="project" value="InterPro"/>
</dbReference>
<dbReference type="InterPro" id="IPR011712">
    <property type="entry name" value="Sig_transdc_His_kin_sub3_dim/P"/>
</dbReference>
<dbReference type="InterPro" id="IPR050482">
    <property type="entry name" value="Sensor_HK_TwoCompSys"/>
</dbReference>
<keyword evidence="9" id="KW-1133">Transmembrane helix</keyword>
<dbReference type="GO" id="GO:0046983">
    <property type="term" value="F:protein dimerization activity"/>
    <property type="evidence" value="ECO:0007669"/>
    <property type="project" value="InterPro"/>
</dbReference>
<name>A0AA45L6H0_9PSEU</name>
<dbReference type="SUPFAM" id="SSF55874">
    <property type="entry name" value="ATPase domain of HSP90 chaperone/DNA topoisomerase II/histidine kinase"/>
    <property type="match status" value="1"/>
</dbReference>
<dbReference type="PANTHER" id="PTHR24421:SF10">
    <property type="entry name" value="NITRATE_NITRITE SENSOR PROTEIN NARQ"/>
    <property type="match status" value="1"/>
</dbReference>
<dbReference type="Pfam" id="PF07730">
    <property type="entry name" value="HisKA_3"/>
    <property type="match status" value="1"/>
</dbReference>
<feature type="transmembrane region" description="Helical" evidence="9">
    <location>
        <begin position="12"/>
        <end position="29"/>
    </location>
</feature>
<evidence type="ECO:0000256" key="1">
    <source>
        <dbReference type="ARBA" id="ARBA00000085"/>
    </source>
</evidence>
<evidence type="ECO:0000256" key="5">
    <source>
        <dbReference type="ARBA" id="ARBA00022741"/>
    </source>
</evidence>
<dbReference type="GO" id="GO:0000155">
    <property type="term" value="F:phosphorelay sensor kinase activity"/>
    <property type="evidence" value="ECO:0007669"/>
    <property type="project" value="InterPro"/>
</dbReference>
<evidence type="ECO:0000256" key="8">
    <source>
        <dbReference type="ARBA" id="ARBA00023012"/>
    </source>
</evidence>
<feature type="transmembrane region" description="Helical" evidence="9">
    <location>
        <begin position="128"/>
        <end position="145"/>
    </location>
</feature>
<feature type="transmembrane region" description="Helical" evidence="9">
    <location>
        <begin position="74"/>
        <end position="91"/>
    </location>
</feature>
<keyword evidence="3" id="KW-0597">Phosphoprotein</keyword>
<accession>A0AA45L6H0</accession>
<evidence type="ECO:0000256" key="9">
    <source>
        <dbReference type="SAM" id="Phobius"/>
    </source>
</evidence>
<keyword evidence="7" id="KW-0067">ATP-binding</keyword>
<keyword evidence="8" id="KW-0902">Two-component regulatory system</keyword>
<comment type="catalytic activity">
    <reaction evidence="1">
        <text>ATP + protein L-histidine = ADP + protein N-phospho-L-histidine.</text>
        <dbReference type="EC" id="2.7.13.3"/>
    </reaction>
</comment>
<evidence type="ECO:0000256" key="6">
    <source>
        <dbReference type="ARBA" id="ARBA00022777"/>
    </source>
</evidence>
<evidence type="ECO:0000259" key="10">
    <source>
        <dbReference type="Pfam" id="PF07730"/>
    </source>
</evidence>
<feature type="domain" description="Signal transduction histidine kinase subgroup 3 dimerisation and phosphoacceptor" evidence="10">
    <location>
        <begin position="170"/>
        <end position="232"/>
    </location>
</feature>
<organism evidence="11 12">
    <name type="scientific">Actinosynnema pretiosum subsp. pretiosum</name>
    <dbReference type="NCBI Taxonomy" id="103721"/>
    <lineage>
        <taxon>Bacteria</taxon>
        <taxon>Bacillati</taxon>
        <taxon>Actinomycetota</taxon>
        <taxon>Actinomycetes</taxon>
        <taxon>Pseudonocardiales</taxon>
        <taxon>Pseudonocardiaceae</taxon>
        <taxon>Actinosynnema</taxon>
    </lineage>
</organism>
<feature type="transmembrane region" description="Helical" evidence="9">
    <location>
        <begin position="98"/>
        <end position="116"/>
    </location>
</feature>
<evidence type="ECO:0000313" key="11">
    <source>
        <dbReference type="EMBL" id="QUF04207.1"/>
    </source>
</evidence>
<dbReference type="GO" id="GO:0005524">
    <property type="term" value="F:ATP binding"/>
    <property type="evidence" value="ECO:0007669"/>
    <property type="project" value="UniProtKB-KW"/>
</dbReference>
<evidence type="ECO:0000256" key="7">
    <source>
        <dbReference type="ARBA" id="ARBA00022840"/>
    </source>
</evidence>
<dbReference type="Proteomes" id="UP000677152">
    <property type="component" value="Chromosome"/>
</dbReference>
<dbReference type="Gene3D" id="3.30.565.10">
    <property type="entry name" value="Histidine kinase-like ATPase, C-terminal domain"/>
    <property type="match status" value="1"/>
</dbReference>
<sequence>MRLLSRGRDVFVSRAAVLGSAFGVLNFAYAHGWGRWVALVMALALVVRVFWRTMPGWVLLAWTAVPTVVGDAAAVTQSAYLVVIIAMAVAASGAVGRVDVVALALCLVSPFFVWALQTNPWHRGIGSWIWSAGLLLGWVLGRLVGEQRGLIVELERTRNELAEAAVAADRQRVARDLHDVVGHSFSVVLLNLAGARMNLAASPAEAEEALRRAETVGREGMAELRQALVLMHRGDGIAAPSGVGEVEELIKVYRDAGMRVEARVDGDVGTIDAAPRIVLHDVLREALTNVAKHAPRPPEAVIRVELDGRHVVVVVESPCAPTAARVSGGMGLSGLEHRVTAVDGEFRASPHHGRWTVRARLPRRLRRTS</sequence>
<evidence type="ECO:0000256" key="2">
    <source>
        <dbReference type="ARBA" id="ARBA00012438"/>
    </source>
</evidence>
<keyword evidence="4" id="KW-0808">Transferase</keyword>
<dbReference type="EMBL" id="CP073249">
    <property type="protein sequence ID" value="QUF04207.1"/>
    <property type="molecule type" value="Genomic_DNA"/>
</dbReference>
<dbReference type="Gene3D" id="1.20.5.1930">
    <property type="match status" value="1"/>
</dbReference>
<evidence type="ECO:0000256" key="4">
    <source>
        <dbReference type="ARBA" id="ARBA00022679"/>
    </source>
</evidence>
<dbReference type="AlphaFoldDB" id="A0AA45L6H0"/>
<dbReference type="PANTHER" id="PTHR24421">
    <property type="entry name" value="NITRATE/NITRITE SENSOR PROTEIN NARX-RELATED"/>
    <property type="match status" value="1"/>
</dbReference>
<keyword evidence="9" id="KW-0472">Membrane</keyword>
<keyword evidence="9" id="KW-0812">Transmembrane</keyword>
<dbReference type="InterPro" id="IPR036890">
    <property type="entry name" value="HATPase_C_sf"/>
</dbReference>
<gene>
    <name evidence="11" type="ORF">KCV87_33590</name>
</gene>
<evidence type="ECO:0000256" key="3">
    <source>
        <dbReference type="ARBA" id="ARBA00022553"/>
    </source>
</evidence>
<feature type="transmembrane region" description="Helical" evidence="9">
    <location>
        <begin position="36"/>
        <end position="54"/>
    </location>
</feature>
<protein>
    <recommendedName>
        <fullName evidence="2">histidine kinase</fullName>
        <ecNumber evidence="2">2.7.13.3</ecNumber>
    </recommendedName>
</protein>